<gene>
    <name evidence="1" type="ORF">SDC9_154984</name>
</gene>
<organism evidence="1">
    <name type="scientific">bioreactor metagenome</name>
    <dbReference type="NCBI Taxonomy" id="1076179"/>
    <lineage>
        <taxon>unclassified sequences</taxon>
        <taxon>metagenomes</taxon>
        <taxon>ecological metagenomes</taxon>
    </lineage>
</organism>
<proteinExistence type="predicted"/>
<name>A0A645F585_9ZZZZ</name>
<comment type="caution">
    <text evidence="1">The sequence shown here is derived from an EMBL/GenBank/DDBJ whole genome shotgun (WGS) entry which is preliminary data.</text>
</comment>
<protein>
    <submittedName>
        <fullName evidence="1">Uncharacterized protein</fullName>
    </submittedName>
</protein>
<accession>A0A645F585</accession>
<sequence length="64" mass="7103">MGTGKTHRRFCRRRDKGAMTGTRPIRFLRNGLPRLNVSTDLPLIVIGRIINFAVAADQIAVGRA</sequence>
<evidence type="ECO:0000313" key="1">
    <source>
        <dbReference type="EMBL" id="MPN07713.1"/>
    </source>
</evidence>
<reference evidence="1" key="1">
    <citation type="submission" date="2019-08" db="EMBL/GenBank/DDBJ databases">
        <authorList>
            <person name="Kucharzyk K."/>
            <person name="Murdoch R.W."/>
            <person name="Higgins S."/>
            <person name="Loffler F."/>
        </authorList>
    </citation>
    <scope>NUCLEOTIDE SEQUENCE</scope>
</reference>
<dbReference type="EMBL" id="VSSQ01053719">
    <property type="protein sequence ID" value="MPN07713.1"/>
    <property type="molecule type" value="Genomic_DNA"/>
</dbReference>
<dbReference type="AlphaFoldDB" id="A0A645F585"/>